<dbReference type="eggNOG" id="ENOG502Z9MV">
    <property type="taxonomic scope" value="Bacteria"/>
</dbReference>
<protein>
    <recommendedName>
        <fullName evidence="2">Probable sensor domain-containing protein</fullName>
    </recommendedName>
</protein>
<evidence type="ECO:0000313" key="4">
    <source>
        <dbReference type="Proteomes" id="UP000019678"/>
    </source>
</evidence>
<organism evidence="3 4">
    <name type="scientific">Chondromyces apiculatus DSM 436</name>
    <dbReference type="NCBI Taxonomy" id="1192034"/>
    <lineage>
        <taxon>Bacteria</taxon>
        <taxon>Pseudomonadati</taxon>
        <taxon>Myxococcota</taxon>
        <taxon>Polyangia</taxon>
        <taxon>Polyangiales</taxon>
        <taxon>Polyangiaceae</taxon>
        <taxon>Chondromyces</taxon>
    </lineage>
</organism>
<dbReference type="RefSeq" id="WP_052376309.1">
    <property type="nucleotide sequence ID" value="NZ_ASRX01000055.1"/>
</dbReference>
<dbReference type="EMBL" id="ASRX01000055">
    <property type="protein sequence ID" value="EYF02744.1"/>
    <property type="molecule type" value="Genomic_DNA"/>
</dbReference>
<comment type="caution">
    <text evidence="3">The sequence shown here is derived from an EMBL/GenBank/DDBJ whole genome shotgun (WGS) entry which is preliminary data.</text>
</comment>
<name>A0A017T0G6_9BACT</name>
<dbReference type="InterPro" id="IPR048551">
    <property type="entry name" value="DACNV"/>
</dbReference>
<accession>A0A017T0G6</accession>
<feature type="domain" description="Probable sensor" evidence="2">
    <location>
        <begin position="62"/>
        <end position="157"/>
    </location>
</feature>
<evidence type="ECO:0000256" key="1">
    <source>
        <dbReference type="SAM" id="MobiDB-lite"/>
    </source>
</evidence>
<dbReference type="InterPro" id="IPR036888">
    <property type="entry name" value="DNA_integrity_DisA_N_sf"/>
</dbReference>
<dbReference type="STRING" id="1192034.CAP_6479"/>
<dbReference type="Pfam" id="PF21751">
    <property type="entry name" value="DACNV"/>
    <property type="match status" value="1"/>
</dbReference>
<sequence>MATPPTPPTPPTLPPPPAPPTPPQSPPPPAPSHAYPADLARFLVERLHPGPGDGAQATPACPPPDLATLEALLSTAYQATLLREEERPVTFRLVFCAPEAFPSDAGPPSGLQRLELVSHRPYTPHALRRIAPAAPYARALIGVHLDEGGALKIWGILQSGPLWLRSAVGGRGAAPELPSGALVVRGFGPGLLAVDRDVEVLGELRGGSLAACGGMDIFTSRWFPAAFSETRGELIALHAEAERCAPIPWTPLGPEIFRQISQQMVKRIIATMQVARHGGTVLLLPPELTRAVLEEALYVKLKYRFRDAEPRRRFRSLILSLMSTLAQSTPPEVGQIDWDTYERSRNPEVAALDEAIFEMAHLTAGLADVDGAVVMTKRFELLGFGGEIGGGAATLTTVRRALDLEGAHYELEPVDWVGTRHRSAYRLCHEIHGAVAIVASHDGGIRIVAWKDGAVTYWDHVPRSARER</sequence>
<feature type="region of interest" description="Disordered" evidence="1">
    <location>
        <begin position="1"/>
        <end position="37"/>
    </location>
</feature>
<dbReference type="SUPFAM" id="SSF143597">
    <property type="entry name" value="YojJ-like"/>
    <property type="match status" value="1"/>
</dbReference>
<proteinExistence type="predicted"/>
<keyword evidence="4" id="KW-1185">Reference proteome</keyword>
<evidence type="ECO:0000313" key="3">
    <source>
        <dbReference type="EMBL" id="EYF02744.1"/>
    </source>
</evidence>
<dbReference type="Proteomes" id="UP000019678">
    <property type="component" value="Unassembled WGS sequence"/>
</dbReference>
<dbReference type="OrthoDB" id="177520at2"/>
<evidence type="ECO:0000259" key="2">
    <source>
        <dbReference type="Pfam" id="PF21751"/>
    </source>
</evidence>
<gene>
    <name evidence="3" type="ORF">CAP_6479</name>
</gene>
<feature type="compositionally biased region" description="Pro residues" evidence="1">
    <location>
        <begin position="1"/>
        <end position="31"/>
    </location>
</feature>
<dbReference type="AlphaFoldDB" id="A0A017T0G6"/>
<reference evidence="3 4" key="1">
    <citation type="submission" date="2013-05" db="EMBL/GenBank/DDBJ databases">
        <title>Genome assembly of Chondromyces apiculatus DSM 436.</title>
        <authorList>
            <person name="Sharma G."/>
            <person name="Khatri I."/>
            <person name="Kaur C."/>
            <person name="Mayilraj S."/>
            <person name="Subramanian S."/>
        </authorList>
    </citation>
    <scope>NUCLEOTIDE SEQUENCE [LARGE SCALE GENOMIC DNA]</scope>
    <source>
        <strain evidence="3 4">DSM 436</strain>
    </source>
</reference>